<dbReference type="EMBL" id="RCMG01000215">
    <property type="protein sequence ID" value="KAG2859461.1"/>
    <property type="molecule type" value="Genomic_DNA"/>
</dbReference>
<name>A0A8T1IG38_9STRA</name>
<protein>
    <submittedName>
        <fullName evidence="5">Uncharacterized protein</fullName>
    </submittedName>
</protein>
<evidence type="ECO:0000313" key="6">
    <source>
        <dbReference type="Proteomes" id="UP000760860"/>
    </source>
</evidence>
<reference evidence="5" key="1">
    <citation type="submission" date="2018-05" db="EMBL/GenBank/DDBJ databases">
        <title>Effector identification in a new, highly contiguous assembly of the strawberry crown rot pathogen Phytophthora cactorum.</title>
        <authorList>
            <person name="Armitage A.D."/>
            <person name="Nellist C.F."/>
            <person name="Bates H."/>
            <person name="Vickerstaff R.J."/>
            <person name="Harrison R.J."/>
        </authorList>
    </citation>
    <scope>NUCLEOTIDE SEQUENCE</scope>
    <source>
        <strain evidence="1">15-7</strain>
        <strain evidence="2">4032</strain>
        <strain evidence="3">4040</strain>
        <strain evidence="4">P415</strain>
        <strain evidence="5">P421</strain>
    </source>
</reference>
<gene>
    <name evidence="1" type="ORF">PC113_g8921</name>
    <name evidence="2" type="ORF">PC115_g7435</name>
    <name evidence="3" type="ORF">PC117_g8993</name>
    <name evidence="4" type="ORF">PC118_g7626</name>
    <name evidence="5" type="ORF">PC129_g6259</name>
</gene>
<evidence type="ECO:0000313" key="5">
    <source>
        <dbReference type="EMBL" id="KAG3223066.1"/>
    </source>
</evidence>
<dbReference type="Proteomes" id="UP000774804">
    <property type="component" value="Unassembled WGS sequence"/>
</dbReference>
<dbReference type="Proteomes" id="UP000736787">
    <property type="component" value="Unassembled WGS sequence"/>
</dbReference>
<dbReference type="EMBL" id="RCMV01000158">
    <property type="protein sequence ID" value="KAG3223066.1"/>
    <property type="molecule type" value="Genomic_DNA"/>
</dbReference>
<dbReference type="Proteomes" id="UP000760860">
    <property type="component" value="Unassembled WGS sequence"/>
</dbReference>
<dbReference type="EMBL" id="RCMI01000179">
    <property type="protein sequence ID" value="KAG2927770.1"/>
    <property type="molecule type" value="Genomic_DNA"/>
</dbReference>
<evidence type="ECO:0000313" key="1">
    <source>
        <dbReference type="EMBL" id="KAG2859461.1"/>
    </source>
</evidence>
<dbReference type="Proteomes" id="UP000697107">
    <property type="component" value="Unassembled WGS sequence"/>
</dbReference>
<comment type="caution">
    <text evidence="5">The sequence shown here is derived from an EMBL/GenBank/DDBJ whole genome shotgun (WGS) entry which is preliminary data.</text>
</comment>
<dbReference type="EMBL" id="RCML01000184">
    <property type="protein sequence ID" value="KAG2986818.1"/>
    <property type="molecule type" value="Genomic_DNA"/>
</dbReference>
<sequence>MARISCHISCSKRLHVQHEVCQLEVRGACNKVLVKLEEGKNLFQITHPGAIKALTRGVPVFMTAFTDACMVWPDRLVRHDGDEWARQETKAASCSTKRVGVYLLYRSISLRSPATWKIANL</sequence>
<evidence type="ECO:0000313" key="3">
    <source>
        <dbReference type="EMBL" id="KAG2944574.1"/>
    </source>
</evidence>
<evidence type="ECO:0000313" key="2">
    <source>
        <dbReference type="EMBL" id="KAG2927770.1"/>
    </source>
</evidence>
<organism evidence="5 6">
    <name type="scientific">Phytophthora cactorum</name>
    <dbReference type="NCBI Taxonomy" id="29920"/>
    <lineage>
        <taxon>Eukaryota</taxon>
        <taxon>Sar</taxon>
        <taxon>Stramenopiles</taxon>
        <taxon>Oomycota</taxon>
        <taxon>Peronosporomycetes</taxon>
        <taxon>Peronosporales</taxon>
        <taxon>Peronosporaceae</taxon>
        <taxon>Phytophthora</taxon>
    </lineage>
</organism>
<dbReference type="EMBL" id="RCMK01000200">
    <property type="protein sequence ID" value="KAG2944574.1"/>
    <property type="molecule type" value="Genomic_DNA"/>
</dbReference>
<evidence type="ECO:0000313" key="4">
    <source>
        <dbReference type="EMBL" id="KAG2986818.1"/>
    </source>
</evidence>
<dbReference type="AlphaFoldDB" id="A0A8T1IG38"/>
<dbReference type="Proteomes" id="UP000735874">
    <property type="component" value="Unassembled WGS sequence"/>
</dbReference>
<accession>A0A8T1IG38</accession>
<proteinExistence type="predicted"/>